<dbReference type="Proteomes" id="UP000596857">
    <property type="component" value="Unassembled WGS sequence"/>
</dbReference>
<comment type="caution">
    <text evidence="1">The sequence shown here is derived from an EMBL/GenBank/DDBJ whole genome shotgun (WGS) entry which is preliminary data.</text>
</comment>
<sequence>MYKEIAPFEMVGRYLHFTKKAISFFVFVEKVFRIPHKQRSVRGASTQVPTLMLLQNKELSQAAIHGFWDSLIWICRADQYGSVYV</sequence>
<dbReference type="EMBL" id="WHOB01000055">
    <property type="protein sequence ID" value="NOU80755.1"/>
    <property type="molecule type" value="Genomic_DNA"/>
</dbReference>
<evidence type="ECO:0008006" key="3">
    <source>
        <dbReference type="Google" id="ProtNLM"/>
    </source>
</evidence>
<evidence type="ECO:0000313" key="2">
    <source>
        <dbReference type="Proteomes" id="UP000596857"/>
    </source>
</evidence>
<accession>A0ABX1YIA9</accession>
<protein>
    <recommendedName>
        <fullName evidence="3">Transposase</fullName>
    </recommendedName>
</protein>
<keyword evidence="2" id="KW-1185">Reference proteome</keyword>
<reference evidence="1 2" key="1">
    <citation type="submission" date="2019-10" db="EMBL/GenBank/DDBJ databases">
        <title>Description of Paenibacillus terricola sp. nov.</title>
        <authorList>
            <person name="Carlier A."/>
            <person name="Qi S."/>
        </authorList>
    </citation>
    <scope>NUCLEOTIDE SEQUENCE [LARGE SCALE GENOMIC DNA]</scope>
    <source>
        <strain evidence="1 2">LMG 31459</strain>
    </source>
</reference>
<evidence type="ECO:0000313" key="1">
    <source>
        <dbReference type="EMBL" id="NOU80755.1"/>
    </source>
</evidence>
<organism evidence="1 2">
    <name type="scientific">Paenibacillus phytohabitans</name>
    <dbReference type="NCBI Taxonomy" id="2654978"/>
    <lineage>
        <taxon>Bacteria</taxon>
        <taxon>Bacillati</taxon>
        <taxon>Bacillota</taxon>
        <taxon>Bacilli</taxon>
        <taxon>Bacillales</taxon>
        <taxon>Paenibacillaceae</taxon>
        <taxon>Paenibacillus</taxon>
    </lineage>
</organism>
<proteinExistence type="predicted"/>
<name>A0ABX1YIA9_9BACL</name>
<gene>
    <name evidence="1" type="ORF">GC101_17975</name>
</gene>